<name>A0A7S1UJX7_9STRA</name>
<accession>A0A7S1UJX7</accession>
<evidence type="ECO:0008006" key="3">
    <source>
        <dbReference type="Google" id="ProtNLM"/>
    </source>
</evidence>
<proteinExistence type="predicted"/>
<dbReference type="EMBL" id="HBGJ01043994">
    <property type="protein sequence ID" value="CAD9269264.1"/>
    <property type="molecule type" value="Transcribed_RNA"/>
</dbReference>
<evidence type="ECO:0000313" key="2">
    <source>
        <dbReference type="EMBL" id="CAD9269264.1"/>
    </source>
</evidence>
<feature type="region of interest" description="Disordered" evidence="1">
    <location>
        <begin position="205"/>
        <end position="242"/>
    </location>
</feature>
<gene>
    <name evidence="2" type="ORF">PPAR1163_LOCUS27701</name>
</gene>
<sequence>MSAWAMPAQQLKEYDGTGGLLAFESWCADESLYANVHSVPDERRVAVAAYALKGNAKDWYLANALAYEIDIRKSGGRSDRLAFLKSSTDIHEFMEALQKGMGIYSRAWEATKLLDRMKFNTLNGNFVSFAYKFRILSEIAEMSEGLQWHTFVTKFWDAFQAQLVLDPLYMEVLGGGHDRSAQARRQRFEEFTRIVSDKLEAFRAQEKLRRRSDGSGGSQGGGRRGGRGDRGKKGDAKSPHVQ</sequence>
<protein>
    <recommendedName>
        <fullName evidence="3">Retrotransposon gag domain-containing protein</fullName>
    </recommendedName>
</protein>
<organism evidence="2">
    <name type="scientific">Phaeomonas parva</name>
    <dbReference type="NCBI Taxonomy" id="124430"/>
    <lineage>
        <taxon>Eukaryota</taxon>
        <taxon>Sar</taxon>
        <taxon>Stramenopiles</taxon>
        <taxon>Ochrophyta</taxon>
        <taxon>Pinguiophyceae</taxon>
        <taxon>Pinguiochrysidales</taxon>
        <taxon>Pinguiochrysidaceae</taxon>
        <taxon>Phaeomonas</taxon>
    </lineage>
</organism>
<evidence type="ECO:0000256" key="1">
    <source>
        <dbReference type="SAM" id="MobiDB-lite"/>
    </source>
</evidence>
<feature type="compositionally biased region" description="Gly residues" evidence="1">
    <location>
        <begin position="214"/>
        <end position="223"/>
    </location>
</feature>
<feature type="compositionally biased region" description="Basic and acidic residues" evidence="1">
    <location>
        <begin position="226"/>
        <end position="242"/>
    </location>
</feature>
<dbReference type="AlphaFoldDB" id="A0A7S1UJX7"/>
<reference evidence="2" key="1">
    <citation type="submission" date="2021-01" db="EMBL/GenBank/DDBJ databases">
        <authorList>
            <person name="Corre E."/>
            <person name="Pelletier E."/>
            <person name="Niang G."/>
            <person name="Scheremetjew M."/>
            <person name="Finn R."/>
            <person name="Kale V."/>
            <person name="Holt S."/>
            <person name="Cochrane G."/>
            <person name="Meng A."/>
            <person name="Brown T."/>
            <person name="Cohen L."/>
        </authorList>
    </citation>
    <scope>NUCLEOTIDE SEQUENCE</scope>
    <source>
        <strain evidence="2">CCMP2877</strain>
    </source>
</reference>